<dbReference type="GO" id="GO:0003677">
    <property type="term" value="F:DNA binding"/>
    <property type="evidence" value="ECO:0007669"/>
    <property type="project" value="InterPro"/>
</dbReference>
<evidence type="ECO:0000313" key="8">
    <source>
        <dbReference type="EMBL" id="WOS77392.1"/>
    </source>
</evidence>
<evidence type="ECO:0000256" key="3">
    <source>
        <dbReference type="ARBA" id="ARBA00023082"/>
    </source>
</evidence>
<comment type="similarity">
    <text evidence="1">Belongs to the sigma-70 factor family. ECF subfamily.</text>
</comment>
<dbReference type="InterPro" id="IPR013249">
    <property type="entry name" value="RNA_pol_sigma70_r4_t2"/>
</dbReference>
<dbReference type="KEGG" id="paeb:NCGM1900_5637"/>
<dbReference type="Pfam" id="PF08281">
    <property type="entry name" value="Sigma70_r4_2"/>
    <property type="match status" value="1"/>
</dbReference>
<dbReference type="InterPro" id="IPR036388">
    <property type="entry name" value="WH-like_DNA-bd_sf"/>
</dbReference>
<dbReference type="GO" id="GO:0016987">
    <property type="term" value="F:sigma factor activity"/>
    <property type="evidence" value="ECO:0007669"/>
    <property type="project" value="UniProtKB-KW"/>
</dbReference>
<dbReference type="InterPro" id="IPR039425">
    <property type="entry name" value="RNA_pol_sigma-70-like"/>
</dbReference>
<evidence type="ECO:0000256" key="4">
    <source>
        <dbReference type="ARBA" id="ARBA00023163"/>
    </source>
</evidence>
<keyword evidence="4" id="KW-0804">Transcription</keyword>
<feature type="domain" description="RNA polymerase sigma factor 70 region 4 type 2" evidence="6">
    <location>
        <begin position="119"/>
        <end position="171"/>
    </location>
</feature>
<dbReference type="AlphaFoldDB" id="A0A071KSM5"/>
<gene>
    <name evidence="7" type="ORF">GNQ48_04820</name>
    <name evidence="8" type="ORF">L4V69_33750</name>
</gene>
<evidence type="ECO:0000313" key="9">
    <source>
        <dbReference type="Proteomes" id="UP000433532"/>
    </source>
</evidence>
<dbReference type="PANTHER" id="PTHR43133">
    <property type="entry name" value="RNA POLYMERASE ECF-TYPE SIGMA FACTO"/>
    <property type="match status" value="1"/>
</dbReference>
<dbReference type="FunFam" id="1.10.10.10:FF:000427">
    <property type="entry name" value="RNA polymerase sigma factor"/>
    <property type="match status" value="1"/>
</dbReference>
<evidence type="ECO:0000259" key="6">
    <source>
        <dbReference type="Pfam" id="PF08281"/>
    </source>
</evidence>
<organism evidence="7 9">
    <name type="scientific">Pseudomonas aeruginosa</name>
    <dbReference type="NCBI Taxonomy" id="287"/>
    <lineage>
        <taxon>Bacteria</taxon>
        <taxon>Pseudomonadati</taxon>
        <taxon>Pseudomonadota</taxon>
        <taxon>Gammaproteobacteria</taxon>
        <taxon>Pseudomonadales</taxon>
        <taxon>Pseudomonadaceae</taxon>
        <taxon>Pseudomonas</taxon>
    </lineage>
</organism>
<dbReference type="SUPFAM" id="SSF88946">
    <property type="entry name" value="Sigma2 domain of RNA polymerase sigma factors"/>
    <property type="match status" value="1"/>
</dbReference>
<dbReference type="SUPFAM" id="SSF88659">
    <property type="entry name" value="Sigma3 and sigma4 domains of RNA polymerase sigma factors"/>
    <property type="match status" value="1"/>
</dbReference>
<reference evidence="8" key="3">
    <citation type="submission" date="2023-10" db="EMBL/GenBank/DDBJ databases">
        <title>Pathogen: clinical or host-associated sample.</title>
        <authorList>
            <person name="Hergert J."/>
            <person name="Casey R."/>
            <person name="Wagner J."/>
            <person name="Young E.L."/>
            <person name="Oakeson K.F."/>
        </authorList>
    </citation>
    <scope>NUCLEOTIDE SEQUENCE</scope>
    <source>
        <strain evidence="8">2021CK-01020</strain>
    </source>
</reference>
<dbReference type="RefSeq" id="WP_003095533.1">
    <property type="nucleotide sequence ID" value="NZ_AP014622.1"/>
</dbReference>
<dbReference type="Proteomes" id="UP001297540">
    <property type="component" value="Chromosome"/>
</dbReference>
<dbReference type="Gene3D" id="1.10.10.10">
    <property type="entry name" value="Winged helix-like DNA-binding domain superfamily/Winged helix DNA-binding domain"/>
    <property type="match status" value="1"/>
</dbReference>
<dbReference type="NCBIfam" id="NF009181">
    <property type="entry name" value="PRK12529.1"/>
    <property type="match status" value="1"/>
</dbReference>
<evidence type="ECO:0000256" key="1">
    <source>
        <dbReference type="ARBA" id="ARBA00010641"/>
    </source>
</evidence>
<feature type="domain" description="RNA polymerase sigma-70 region 2" evidence="5">
    <location>
        <begin position="18"/>
        <end position="88"/>
    </location>
</feature>
<reference evidence="8" key="2">
    <citation type="submission" date="2023-06" db="EMBL/GenBank/DDBJ databases">
        <authorList>
            <consortium name="Clinical and Environmental Microbiology Branch: Whole genome sequencing antimicrobial resistance pathogens in the healthcare setting"/>
        </authorList>
    </citation>
    <scope>NUCLEOTIDE SEQUENCE</scope>
    <source>
        <strain evidence="8">2021CK-01020</strain>
    </source>
</reference>
<dbReference type="InterPro" id="IPR007627">
    <property type="entry name" value="RNA_pol_sigma70_r2"/>
</dbReference>
<evidence type="ECO:0000313" key="7">
    <source>
        <dbReference type="EMBL" id="MUI34320.1"/>
    </source>
</evidence>
<evidence type="ECO:0000259" key="5">
    <source>
        <dbReference type="Pfam" id="PF04542"/>
    </source>
</evidence>
<dbReference type="NCBIfam" id="TIGR02937">
    <property type="entry name" value="sigma70-ECF"/>
    <property type="match status" value="1"/>
</dbReference>
<protein>
    <submittedName>
        <fullName evidence="7">Sigma-70 family RNA polymerase sigma factor</fullName>
    </submittedName>
</protein>
<dbReference type="GO" id="GO:0006352">
    <property type="term" value="P:DNA-templated transcription initiation"/>
    <property type="evidence" value="ECO:0007669"/>
    <property type="project" value="InterPro"/>
</dbReference>
<name>A0A071KSM5_PSEAI</name>
<sequence>MNAPSPCLQADRDCVATLYRENHAWLRNWLAYRLRSWGRGVADDLAHDTFLRILASRDGGQRDAIRQPRAYLTRIANCVLVSWRRRQSLELAWLEALATLPEPLQPSPEQQSVIVETLHEIDALLDTLRPRVKQAFLMATLDGMKQKDIAQALGVALPTVKKFIHQAYVTCLSLMPDE</sequence>
<dbReference type="EMBL" id="WOAD01000002">
    <property type="protein sequence ID" value="MUI34320.1"/>
    <property type="molecule type" value="Genomic_DNA"/>
</dbReference>
<accession>A0A071KSM5</accession>
<dbReference type="InterPro" id="IPR014284">
    <property type="entry name" value="RNA_pol_sigma-70_dom"/>
</dbReference>
<dbReference type="Pfam" id="PF04542">
    <property type="entry name" value="Sigma70_r2"/>
    <property type="match status" value="1"/>
</dbReference>
<dbReference type="InterPro" id="IPR013324">
    <property type="entry name" value="RNA_pol_sigma_r3/r4-like"/>
</dbReference>
<dbReference type="PANTHER" id="PTHR43133:SF63">
    <property type="entry name" value="RNA POLYMERASE SIGMA FACTOR FECI-RELATED"/>
    <property type="match status" value="1"/>
</dbReference>
<evidence type="ECO:0000256" key="2">
    <source>
        <dbReference type="ARBA" id="ARBA00023015"/>
    </source>
</evidence>
<dbReference type="InterPro" id="IPR013325">
    <property type="entry name" value="RNA_pol_sigma_r2"/>
</dbReference>
<keyword evidence="2" id="KW-0805">Transcription regulation</keyword>
<keyword evidence="3" id="KW-0731">Sigma factor</keyword>
<dbReference type="Gene3D" id="1.10.1740.10">
    <property type="match status" value="1"/>
</dbReference>
<dbReference type="Proteomes" id="UP000433532">
    <property type="component" value="Unassembled WGS sequence"/>
</dbReference>
<proteinExistence type="inferred from homology"/>
<dbReference type="EMBL" id="CP136986">
    <property type="protein sequence ID" value="WOS77392.1"/>
    <property type="molecule type" value="Genomic_DNA"/>
</dbReference>
<reference evidence="7 9" key="1">
    <citation type="submission" date="2019-11" db="EMBL/GenBank/DDBJ databases">
        <title>Genomes of ocular Pseudomonas aeruginosa isolates.</title>
        <authorList>
            <person name="Khan M."/>
            <person name="Rice S.A."/>
            <person name="Willcox M.D.P."/>
            <person name="Stapleton F."/>
        </authorList>
    </citation>
    <scope>NUCLEOTIDE SEQUENCE [LARGE SCALE GENOMIC DNA]</scope>
    <source>
        <strain evidence="7 9">PA221</strain>
    </source>
</reference>